<dbReference type="Pfam" id="PF00149">
    <property type="entry name" value="Metallophos"/>
    <property type="match status" value="1"/>
</dbReference>
<dbReference type="InterPro" id="IPR041796">
    <property type="entry name" value="Mre11_N"/>
</dbReference>
<dbReference type="EMBL" id="DTBE01000089">
    <property type="protein sequence ID" value="HGQ59751.1"/>
    <property type="molecule type" value="Genomic_DNA"/>
</dbReference>
<keyword evidence="1" id="KW-0378">Hydrolase</keyword>
<dbReference type="PANTHER" id="PTHR30337">
    <property type="entry name" value="COMPONENT OF ATP-DEPENDENT DSDNA EXONUCLEASE"/>
    <property type="match status" value="1"/>
</dbReference>
<feature type="domain" description="Calcineurin-like phosphoesterase" evidence="2">
    <location>
        <begin position="22"/>
        <end position="227"/>
    </location>
</feature>
<dbReference type="Gene3D" id="3.60.21.10">
    <property type="match status" value="1"/>
</dbReference>
<evidence type="ECO:0000259" key="2">
    <source>
        <dbReference type="Pfam" id="PF00149"/>
    </source>
</evidence>
<dbReference type="CDD" id="cd00840">
    <property type="entry name" value="MPP_Mre11_N"/>
    <property type="match status" value="1"/>
</dbReference>
<keyword evidence="3" id="KW-0540">Nuclease</keyword>
<evidence type="ECO:0000256" key="1">
    <source>
        <dbReference type="ARBA" id="ARBA00022801"/>
    </source>
</evidence>
<dbReference type="SUPFAM" id="SSF56300">
    <property type="entry name" value="Metallo-dependent phosphatases"/>
    <property type="match status" value="1"/>
</dbReference>
<dbReference type="AlphaFoldDB" id="A0A7J3KFX4"/>
<evidence type="ECO:0000313" key="3">
    <source>
        <dbReference type="EMBL" id="HGQ59751.1"/>
    </source>
</evidence>
<keyword evidence="3" id="KW-0269">Exonuclease</keyword>
<accession>A0A7J3KFX4</accession>
<protein>
    <submittedName>
        <fullName evidence="3">DNA repair exonuclease</fullName>
    </submittedName>
</protein>
<gene>
    <name evidence="3" type="ORF">ENU09_03445</name>
</gene>
<proteinExistence type="predicted"/>
<organism evidence="3">
    <name type="scientific">Staphylothermus marinus</name>
    <dbReference type="NCBI Taxonomy" id="2280"/>
    <lineage>
        <taxon>Archaea</taxon>
        <taxon>Thermoproteota</taxon>
        <taxon>Thermoprotei</taxon>
        <taxon>Desulfurococcales</taxon>
        <taxon>Desulfurococcaceae</taxon>
        <taxon>Staphylothermus</taxon>
    </lineage>
</organism>
<dbReference type="InterPro" id="IPR004843">
    <property type="entry name" value="Calcineurin-like_PHP"/>
</dbReference>
<dbReference type="GO" id="GO:0004527">
    <property type="term" value="F:exonuclease activity"/>
    <property type="evidence" value="ECO:0007669"/>
    <property type="project" value="UniProtKB-KW"/>
</dbReference>
<comment type="caution">
    <text evidence="3">The sequence shown here is derived from an EMBL/GenBank/DDBJ whole genome shotgun (WGS) entry which is preliminary data.</text>
</comment>
<dbReference type="InterPro" id="IPR029052">
    <property type="entry name" value="Metallo-depent_PP-like"/>
</dbReference>
<name>A0A7J3KFX4_STAMA</name>
<sequence>MQRYINKYIVVIKRNFFGEILLLHTSDIHIGAFADKSFREANIDALEEIAEYALNNDVKYLLISGDLFENPRLENFELIKRTFIVFRRLKEKGVYTVLTPGSHDHSIMGRDHISILEAAGFAKIPKYEFIDDKLILHPMELEDYVFYAIPGLKNSIELEYIRGNRIIYKGIDNVDKPIILLAHTGIDLDGFRLESYSERYGRIEIAQRVLDKIPAKIKYIALGHIHLPYPLLDSGNLRACYPGSPVGRDIMDLYETIILKKKFNKKRRFLLVDTSSEIPLVKSIWSDFNVCVEELEFDGKDVNQLITMIRSVLNKMVNSRFRALLVSVKQPPQWINSVNREIRDLERETNSYIRLVSKEDHEEFKKFILRLPDVENIENLEREALHHYLKTKNLDISLDKLIELLNILSRTPEDQREADFVEELFKQVEALLKEVVKK</sequence>
<dbReference type="InterPro" id="IPR050535">
    <property type="entry name" value="DNA_Repair-Maintenance_Comp"/>
</dbReference>
<reference evidence="3" key="1">
    <citation type="journal article" date="2020" name="mSystems">
        <title>Genome- and Community-Level Interaction Insights into Carbon Utilization and Element Cycling Functions of Hydrothermarchaeota in Hydrothermal Sediment.</title>
        <authorList>
            <person name="Zhou Z."/>
            <person name="Liu Y."/>
            <person name="Xu W."/>
            <person name="Pan J."/>
            <person name="Luo Z.H."/>
            <person name="Li M."/>
        </authorList>
    </citation>
    <scope>NUCLEOTIDE SEQUENCE [LARGE SCALE GENOMIC DNA]</scope>
    <source>
        <strain evidence="3">SpSt-638</strain>
    </source>
</reference>